<reference evidence="1 2" key="1">
    <citation type="journal article" date="2014" name="Nature">
        <title>An environmental bacterial taxon with a large and distinct metabolic repertoire.</title>
        <authorList>
            <person name="Wilson M.C."/>
            <person name="Mori T."/>
            <person name="Ruckert C."/>
            <person name="Uria A.R."/>
            <person name="Helf M.J."/>
            <person name="Takada K."/>
            <person name="Gernert C."/>
            <person name="Steffens U.A."/>
            <person name="Heycke N."/>
            <person name="Schmitt S."/>
            <person name="Rinke C."/>
            <person name="Helfrich E.J."/>
            <person name="Brachmann A.O."/>
            <person name="Gurgui C."/>
            <person name="Wakimoto T."/>
            <person name="Kracht M."/>
            <person name="Crusemann M."/>
            <person name="Hentschel U."/>
            <person name="Abe I."/>
            <person name="Matsunaga S."/>
            <person name="Kalinowski J."/>
            <person name="Takeyama H."/>
            <person name="Piel J."/>
        </authorList>
    </citation>
    <scope>NUCLEOTIDE SEQUENCE [LARGE SCALE GENOMIC DNA]</scope>
    <source>
        <strain evidence="2">TSY2</strain>
    </source>
</reference>
<proteinExistence type="predicted"/>
<gene>
    <name evidence="1" type="ORF">ETSY2_43395</name>
</gene>
<evidence type="ECO:0000313" key="1">
    <source>
        <dbReference type="EMBL" id="ETW98071.1"/>
    </source>
</evidence>
<dbReference type="EMBL" id="AZHX01001983">
    <property type="protein sequence ID" value="ETW98071.1"/>
    <property type="molecule type" value="Genomic_DNA"/>
</dbReference>
<organism evidence="1 2">
    <name type="scientific">Candidatus Entotheonella gemina</name>
    <dbReference type="NCBI Taxonomy" id="1429439"/>
    <lineage>
        <taxon>Bacteria</taxon>
        <taxon>Pseudomonadati</taxon>
        <taxon>Nitrospinota/Tectimicrobiota group</taxon>
        <taxon>Candidatus Tectimicrobiota</taxon>
        <taxon>Candidatus Entotheonellia</taxon>
        <taxon>Candidatus Entotheonellales</taxon>
        <taxon>Candidatus Entotheonellaceae</taxon>
        <taxon>Candidatus Entotheonella</taxon>
    </lineage>
</organism>
<protein>
    <submittedName>
        <fullName evidence="1">Uncharacterized protein</fullName>
    </submittedName>
</protein>
<accession>W4LL41</accession>
<dbReference type="HOGENOM" id="CLU_3133561_0_0_7"/>
<name>W4LL41_9BACT</name>
<comment type="caution">
    <text evidence="1">The sequence shown here is derived from an EMBL/GenBank/DDBJ whole genome shotgun (WGS) entry which is preliminary data.</text>
</comment>
<keyword evidence="2" id="KW-1185">Reference proteome</keyword>
<dbReference type="AlphaFoldDB" id="W4LL41"/>
<sequence>MPTEAEYHEMISVRDHAGLVELWEAVEAGDTPGWEPGKAFEYSILRAFE</sequence>
<evidence type="ECO:0000313" key="2">
    <source>
        <dbReference type="Proteomes" id="UP000019140"/>
    </source>
</evidence>
<dbReference type="Proteomes" id="UP000019140">
    <property type="component" value="Unassembled WGS sequence"/>
</dbReference>